<gene>
    <name evidence="7" type="ORF">C2S53_015926</name>
</gene>
<comment type="catalytic activity">
    <reaction evidence="5 6">
        <text>3 S-adenosyl-L-methionine = nicotianamine + 3 S-methyl-5'-thioadenosine + 3 H(+)</text>
        <dbReference type="Rhea" id="RHEA:16481"/>
        <dbReference type="ChEBI" id="CHEBI:15378"/>
        <dbReference type="ChEBI" id="CHEBI:17509"/>
        <dbReference type="ChEBI" id="CHEBI:58249"/>
        <dbReference type="ChEBI" id="CHEBI:59789"/>
        <dbReference type="EC" id="2.5.1.43"/>
    </reaction>
</comment>
<evidence type="ECO:0000256" key="3">
    <source>
        <dbReference type="ARBA" id="ARBA00022679"/>
    </source>
</evidence>
<evidence type="ECO:0000256" key="5">
    <source>
        <dbReference type="ARBA" id="ARBA00049391"/>
    </source>
</evidence>
<dbReference type="PROSITE" id="PS51142">
    <property type="entry name" value="NAS"/>
    <property type="match status" value="1"/>
</dbReference>
<comment type="function">
    <text evidence="6">Synthesizes nicotianamine, a polyamine which serves as a sensor for the physiological iron status within the plant, and/or might be involved in the transport of iron.</text>
</comment>
<dbReference type="GO" id="GO:0030410">
    <property type="term" value="F:nicotianamine synthase activity"/>
    <property type="evidence" value="ECO:0007669"/>
    <property type="project" value="UniProtKB-UniRule"/>
</dbReference>
<dbReference type="PANTHER" id="PTHR32266">
    <property type="entry name" value="NICOTIANAMINE SYNTHASE 3"/>
    <property type="match status" value="1"/>
</dbReference>
<keyword evidence="3 6" id="KW-0808">Transferase</keyword>
<dbReference type="EMBL" id="SDAM02004710">
    <property type="protein sequence ID" value="KAH6820123.1"/>
    <property type="molecule type" value="Genomic_DNA"/>
</dbReference>
<organism evidence="7 8">
    <name type="scientific">Perilla frutescens var. hirtella</name>
    <name type="common">Perilla citriodora</name>
    <name type="synonym">Perilla setoyensis</name>
    <dbReference type="NCBI Taxonomy" id="608512"/>
    <lineage>
        <taxon>Eukaryota</taxon>
        <taxon>Viridiplantae</taxon>
        <taxon>Streptophyta</taxon>
        <taxon>Embryophyta</taxon>
        <taxon>Tracheophyta</taxon>
        <taxon>Spermatophyta</taxon>
        <taxon>Magnoliopsida</taxon>
        <taxon>eudicotyledons</taxon>
        <taxon>Gunneridae</taxon>
        <taxon>Pentapetalae</taxon>
        <taxon>asterids</taxon>
        <taxon>lamiids</taxon>
        <taxon>Lamiales</taxon>
        <taxon>Lamiaceae</taxon>
        <taxon>Nepetoideae</taxon>
        <taxon>Elsholtzieae</taxon>
        <taxon>Perilla</taxon>
    </lineage>
</organism>
<reference evidence="7 8" key="1">
    <citation type="journal article" date="2021" name="Nat. Commun.">
        <title>Incipient diploidization of the medicinal plant Perilla within 10,000 years.</title>
        <authorList>
            <person name="Zhang Y."/>
            <person name="Shen Q."/>
            <person name="Leng L."/>
            <person name="Zhang D."/>
            <person name="Chen S."/>
            <person name="Shi Y."/>
            <person name="Ning Z."/>
            <person name="Chen S."/>
        </authorList>
    </citation>
    <scope>NUCLEOTIDE SEQUENCE [LARGE SCALE GENOMIC DNA]</scope>
    <source>
        <strain evidence="8">cv. PC099</strain>
    </source>
</reference>
<dbReference type="Proteomes" id="UP001190926">
    <property type="component" value="Unassembled WGS sequence"/>
</dbReference>
<evidence type="ECO:0000313" key="8">
    <source>
        <dbReference type="Proteomes" id="UP001190926"/>
    </source>
</evidence>
<dbReference type="CDD" id="cd02440">
    <property type="entry name" value="AdoMet_MTases"/>
    <property type="match status" value="1"/>
</dbReference>
<sequence length="310" mass="34548">MVCLTDPLVQKVKQLYEKISKLEDLSPSKDTDELFTELVRACIPPHPIDVTKLCAEIQEMRAKLITLCGRAEGLLEKHYATILGGLERPLDHLHLFPYYSNYLKLSRLEFDLLAHHCPNPSRVAFVGSGPLPLTSIVLASHHLKSAVFHNFDIDAAANSMASKLVAPHHDVSGRMVFHTNDIMNVPAAALREYDVVFLAALVGMDIEEKMHVIEHLGQNMAPGAILMLRSAHGARAFLYPVVEPRHLRGFELLSLFHPTDEVINSVVVARRLQSHHVEKGFGPLVLCSKCSEVQPFNPLCQEVAVEEHLC</sequence>
<keyword evidence="4 6" id="KW-0949">S-adenosyl-L-methionine</keyword>
<proteinExistence type="inferred from homology"/>
<accession>A0AAD4IRC5</accession>
<name>A0AAD4IRC5_PERFH</name>
<dbReference type="GO" id="GO:0030418">
    <property type="term" value="P:nicotianamine biosynthetic process"/>
    <property type="evidence" value="ECO:0007669"/>
    <property type="project" value="UniProtKB-UniRule"/>
</dbReference>
<protein>
    <recommendedName>
        <fullName evidence="2 6">Nicotianamine synthase</fullName>
        <ecNumber evidence="2 6">2.5.1.43</ecNumber>
    </recommendedName>
</protein>
<dbReference type="Gene3D" id="3.40.50.150">
    <property type="entry name" value="Vaccinia Virus protein VP39"/>
    <property type="match status" value="1"/>
</dbReference>
<evidence type="ECO:0000256" key="1">
    <source>
        <dbReference type="ARBA" id="ARBA00007009"/>
    </source>
</evidence>
<comment type="similarity">
    <text evidence="1 6">Belongs to the nicotianamine synthase (NAS)-like family.</text>
</comment>
<evidence type="ECO:0000256" key="4">
    <source>
        <dbReference type="ARBA" id="ARBA00022691"/>
    </source>
</evidence>
<dbReference type="SUPFAM" id="SSF53335">
    <property type="entry name" value="S-adenosyl-L-methionine-dependent methyltransferases"/>
    <property type="match status" value="1"/>
</dbReference>
<dbReference type="AlphaFoldDB" id="A0AAD4IRC5"/>
<dbReference type="InterPro" id="IPR004298">
    <property type="entry name" value="Nicotian_synth"/>
</dbReference>
<comment type="caution">
    <text evidence="7">The sequence shown here is derived from an EMBL/GenBank/DDBJ whole genome shotgun (WGS) entry which is preliminary data.</text>
</comment>
<dbReference type="InterPro" id="IPR029063">
    <property type="entry name" value="SAM-dependent_MTases_sf"/>
</dbReference>
<dbReference type="EC" id="2.5.1.43" evidence="2 6"/>
<evidence type="ECO:0000313" key="7">
    <source>
        <dbReference type="EMBL" id="KAH6820123.1"/>
    </source>
</evidence>
<dbReference type="PANTHER" id="PTHR32266:SF12">
    <property type="entry name" value="NICOTIANAMINE SYNTHASE 3"/>
    <property type="match status" value="1"/>
</dbReference>
<evidence type="ECO:0000256" key="6">
    <source>
        <dbReference type="RuleBase" id="RU368095"/>
    </source>
</evidence>
<dbReference type="Pfam" id="PF03059">
    <property type="entry name" value="NAS"/>
    <property type="match status" value="1"/>
</dbReference>
<keyword evidence="8" id="KW-1185">Reference proteome</keyword>
<evidence type="ECO:0000256" key="2">
    <source>
        <dbReference type="ARBA" id="ARBA00012675"/>
    </source>
</evidence>